<name>A0A2Z6MNC8_TRISU</name>
<gene>
    <name evidence="1" type="ORF">TSUD_210600</name>
</gene>
<dbReference type="PANTHER" id="PTHR36617">
    <property type="entry name" value="PROTEIN, PUTATIVE-RELATED"/>
    <property type="match status" value="1"/>
</dbReference>
<proteinExistence type="predicted"/>
<protein>
    <recommendedName>
        <fullName evidence="3">Reverse transcriptase zinc-binding domain-containing protein</fullName>
    </recommendedName>
</protein>
<reference evidence="2" key="1">
    <citation type="journal article" date="2017" name="Front. Plant Sci.">
        <title>Climate Clever Clovers: New Paradigm to Reduce the Environmental Footprint of Ruminants by Breeding Low Methanogenic Forages Utilizing Haplotype Variation.</title>
        <authorList>
            <person name="Kaur P."/>
            <person name="Appels R."/>
            <person name="Bayer P.E."/>
            <person name="Keeble-Gagnere G."/>
            <person name="Wang J."/>
            <person name="Hirakawa H."/>
            <person name="Shirasawa K."/>
            <person name="Vercoe P."/>
            <person name="Stefanova K."/>
            <person name="Durmic Z."/>
            <person name="Nichols P."/>
            <person name="Revell C."/>
            <person name="Isobe S.N."/>
            <person name="Edwards D."/>
            <person name="Erskine W."/>
        </authorList>
    </citation>
    <scope>NUCLEOTIDE SEQUENCE [LARGE SCALE GENOMIC DNA]</scope>
    <source>
        <strain evidence="2">cv. Daliak</strain>
    </source>
</reference>
<dbReference type="EMBL" id="DF973448">
    <property type="protein sequence ID" value="GAU31203.1"/>
    <property type="molecule type" value="Genomic_DNA"/>
</dbReference>
<evidence type="ECO:0008006" key="3">
    <source>
        <dbReference type="Google" id="ProtNLM"/>
    </source>
</evidence>
<evidence type="ECO:0000313" key="1">
    <source>
        <dbReference type="EMBL" id="GAU31203.1"/>
    </source>
</evidence>
<accession>A0A2Z6MNC8</accession>
<dbReference type="AlphaFoldDB" id="A0A2Z6MNC8"/>
<dbReference type="PANTHER" id="PTHR36617:SF15">
    <property type="entry name" value="REVERSE TRANSCRIPTASE ZINC-BINDING DOMAIN-CONTAINING PROTEIN"/>
    <property type="match status" value="1"/>
</dbReference>
<sequence length="207" mass="23983">MSDGGLWVRDLRVVNLALLGKWRRRLISGGVGLWRDIILARYGSLFPSPHLGGTLKDLKRVSCWWRNVSLLGDPEDDISDWFSEGVSKKVGNGHMTSFWFEPWLGGTSLRTQFQRLFLVSTQSTSTVREMGRWVEGQWLWDLRWIRDLFVWELNLLEIKSAFLALSRSTIDEVIFSVEEQMLLPKVLKTWAPSKVAVFSWQLLQDRA</sequence>
<keyword evidence="2" id="KW-1185">Reference proteome</keyword>
<evidence type="ECO:0000313" key="2">
    <source>
        <dbReference type="Proteomes" id="UP000242715"/>
    </source>
</evidence>
<dbReference type="Proteomes" id="UP000242715">
    <property type="component" value="Unassembled WGS sequence"/>
</dbReference>
<dbReference type="OrthoDB" id="1752009at2759"/>
<organism evidence="1 2">
    <name type="scientific">Trifolium subterraneum</name>
    <name type="common">Subterranean clover</name>
    <dbReference type="NCBI Taxonomy" id="3900"/>
    <lineage>
        <taxon>Eukaryota</taxon>
        <taxon>Viridiplantae</taxon>
        <taxon>Streptophyta</taxon>
        <taxon>Embryophyta</taxon>
        <taxon>Tracheophyta</taxon>
        <taxon>Spermatophyta</taxon>
        <taxon>Magnoliopsida</taxon>
        <taxon>eudicotyledons</taxon>
        <taxon>Gunneridae</taxon>
        <taxon>Pentapetalae</taxon>
        <taxon>rosids</taxon>
        <taxon>fabids</taxon>
        <taxon>Fabales</taxon>
        <taxon>Fabaceae</taxon>
        <taxon>Papilionoideae</taxon>
        <taxon>50 kb inversion clade</taxon>
        <taxon>NPAAA clade</taxon>
        <taxon>Hologalegina</taxon>
        <taxon>IRL clade</taxon>
        <taxon>Trifolieae</taxon>
        <taxon>Trifolium</taxon>
    </lineage>
</organism>